<dbReference type="Gene3D" id="3.90.1170.50">
    <property type="entry name" value="Aldehyde oxidase/xanthine dehydrogenase, a/b hammerhead"/>
    <property type="match status" value="1"/>
</dbReference>
<dbReference type="SMART" id="SM01008">
    <property type="entry name" value="Ald_Xan_dh_C"/>
    <property type="match status" value="1"/>
</dbReference>
<dbReference type="RefSeq" id="WP_160722316.1">
    <property type="nucleotide sequence ID" value="NZ_SUMG01000015.1"/>
</dbReference>
<dbReference type="InterPro" id="IPR016208">
    <property type="entry name" value="Ald_Oxase/xanthine_DH-like"/>
</dbReference>
<accession>A0AA44BEK2</accession>
<dbReference type="InterPro" id="IPR008274">
    <property type="entry name" value="AldOxase/xan_DH_MoCoBD1"/>
</dbReference>
<dbReference type="Gene3D" id="3.30.365.10">
    <property type="entry name" value="Aldehyde oxidase/xanthine dehydrogenase, molybdopterin binding domain"/>
    <property type="match status" value="3"/>
</dbReference>
<organism evidence="2 3">
    <name type="scientific">Isachenkonia alkalipeptolytica</name>
    <dbReference type="NCBI Taxonomy" id="2565777"/>
    <lineage>
        <taxon>Bacteria</taxon>
        <taxon>Bacillati</taxon>
        <taxon>Bacillota</taxon>
        <taxon>Clostridia</taxon>
        <taxon>Eubacteriales</taxon>
        <taxon>Clostridiaceae</taxon>
        <taxon>Isachenkonia</taxon>
    </lineage>
</organism>
<reference evidence="2 3" key="1">
    <citation type="submission" date="2019-04" db="EMBL/GenBank/DDBJ databases">
        <title>Isachenkonia alkalipeptolytica gen. nov. sp. nov. a new anaerobic, alkiliphilic organothrophic bacterium capable to reduce synthesized ferrihydrite isolated from a soda lake.</title>
        <authorList>
            <person name="Toshchakov S.V."/>
            <person name="Zavarzina D.G."/>
            <person name="Zhilina T.N."/>
            <person name="Kostrikina N.A."/>
            <person name="Kublanov I.V."/>
        </authorList>
    </citation>
    <scope>NUCLEOTIDE SEQUENCE [LARGE SCALE GENOMIC DNA]</scope>
    <source>
        <strain evidence="2 3">Z-1701</strain>
    </source>
</reference>
<dbReference type="SUPFAM" id="SSF54665">
    <property type="entry name" value="CO dehydrogenase molybdoprotein N-domain-like"/>
    <property type="match status" value="1"/>
</dbReference>
<dbReference type="Pfam" id="PF02738">
    <property type="entry name" value="MoCoBD_1"/>
    <property type="match status" value="1"/>
</dbReference>
<feature type="domain" description="Aldehyde oxidase/xanthine dehydrogenase a/b hammerhead" evidence="1">
    <location>
        <begin position="20"/>
        <end position="125"/>
    </location>
</feature>
<dbReference type="GO" id="GO:0016491">
    <property type="term" value="F:oxidoreductase activity"/>
    <property type="evidence" value="ECO:0007669"/>
    <property type="project" value="InterPro"/>
</dbReference>
<sequence>MSFNVIGENILRVDGHTKVTGGAKYPADLNMENMLYGKTLRSEKAHANFTLDTGEAEAMEGVVGVLTAKDIPGKNAHGVLFKDHEALCESRVRRIGDPIAVVIAESERIAEKALQGIRVTYEELPAVFDPEEAMKEEAPKVHGEDNTIFHFKIRRGDVEKAFEEAAVIVEDTYYTGAVDHAFLQPEAGVSYVEEDGTVTVIAATQYPHFDRMDIAGALGMEEEQVRIINPAVGGAFGGREDLTLQIHLAVAAKKFHRPVKMVYDRKESFLAHCKRHPIIMHCKTAADKEGKLLGMKARIVGDTGAYASWAINVLRKAGVHITGPYEIPNVWVDSYAVYTNNPFSGAMRGFGATQPPIAHEQQMDRIGEKLGLDPFTIRRKNLFTLGSKTATEQVLKESVPLDRCLDALEAAMNKKPLPDENINYLEDLKQRQMEKEGASDEKIR</sequence>
<dbReference type="PANTHER" id="PTHR11908">
    <property type="entry name" value="XANTHINE DEHYDROGENASE"/>
    <property type="match status" value="1"/>
</dbReference>
<evidence type="ECO:0000259" key="1">
    <source>
        <dbReference type="SMART" id="SM01008"/>
    </source>
</evidence>
<protein>
    <submittedName>
        <fullName evidence="2">Aldehyde oxidase</fullName>
    </submittedName>
</protein>
<dbReference type="PANTHER" id="PTHR11908:SF157">
    <property type="entry name" value="XANTHINE DEHYDROGENASE SUBUNIT D-RELATED"/>
    <property type="match status" value="1"/>
</dbReference>
<dbReference type="Pfam" id="PF01315">
    <property type="entry name" value="Ald_Xan_dh_C"/>
    <property type="match status" value="1"/>
</dbReference>
<name>A0AA44BEK2_9CLOT</name>
<dbReference type="Proteomes" id="UP000449710">
    <property type="component" value="Unassembled WGS sequence"/>
</dbReference>
<dbReference type="InterPro" id="IPR000674">
    <property type="entry name" value="Ald_Oxase/Xan_DH_a/b"/>
</dbReference>
<keyword evidence="3" id="KW-1185">Reference proteome</keyword>
<gene>
    <name evidence="2" type="ORF">ISALK_11185</name>
</gene>
<evidence type="ECO:0000313" key="2">
    <source>
        <dbReference type="EMBL" id="NBG89053.1"/>
    </source>
</evidence>
<dbReference type="GO" id="GO:0005506">
    <property type="term" value="F:iron ion binding"/>
    <property type="evidence" value="ECO:0007669"/>
    <property type="project" value="InterPro"/>
</dbReference>
<dbReference type="AlphaFoldDB" id="A0AA44BEK2"/>
<dbReference type="InterPro" id="IPR036856">
    <property type="entry name" value="Ald_Oxase/Xan_DH_a/b_sf"/>
</dbReference>
<dbReference type="SUPFAM" id="SSF56003">
    <property type="entry name" value="Molybdenum cofactor-binding domain"/>
    <property type="match status" value="1"/>
</dbReference>
<proteinExistence type="predicted"/>
<dbReference type="EMBL" id="SUMG01000015">
    <property type="protein sequence ID" value="NBG89053.1"/>
    <property type="molecule type" value="Genomic_DNA"/>
</dbReference>
<evidence type="ECO:0000313" key="3">
    <source>
        <dbReference type="Proteomes" id="UP000449710"/>
    </source>
</evidence>
<dbReference type="InterPro" id="IPR037165">
    <property type="entry name" value="AldOxase/xan_DH_Mopterin-bd_sf"/>
</dbReference>
<comment type="caution">
    <text evidence="2">The sequence shown here is derived from an EMBL/GenBank/DDBJ whole genome shotgun (WGS) entry which is preliminary data.</text>
</comment>